<comment type="caution">
    <text evidence="1">The sequence shown here is derived from an EMBL/GenBank/DDBJ whole genome shotgun (WGS) entry which is preliminary data.</text>
</comment>
<evidence type="ECO:0000313" key="2">
    <source>
        <dbReference type="Proteomes" id="UP000051739"/>
    </source>
</evidence>
<dbReference type="Proteomes" id="UP000051739">
    <property type="component" value="Unassembled WGS sequence"/>
</dbReference>
<dbReference type="AlphaFoldDB" id="A0A0R1VBF8"/>
<keyword evidence="2" id="KW-1185">Reference proteome</keyword>
<name>A0A0R1VBF8_9LACO</name>
<accession>A0A0R1VBF8</accession>
<gene>
    <name evidence="1" type="ORF">FC60_GL001597</name>
</gene>
<protein>
    <submittedName>
        <fullName evidence="1">Uncharacterized protein</fullName>
    </submittedName>
</protein>
<organism evidence="1 2">
    <name type="scientific">Limosilactobacillus gastricus DSM 16045</name>
    <dbReference type="NCBI Taxonomy" id="1423749"/>
    <lineage>
        <taxon>Bacteria</taxon>
        <taxon>Bacillati</taxon>
        <taxon>Bacillota</taxon>
        <taxon>Bacilli</taxon>
        <taxon>Lactobacillales</taxon>
        <taxon>Lactobacillaceae</taxon>
        <taxon>Limosilactobacillus</taxon>
    </lineage>
</organism>
<dbReference type="EMBL" id="AZFN01000007">
    <property type="protein sequence ID" value="KRM02735.1"/>
    <property type="molecule type" value="Genomic_DNA"/>
</dbReference>
<reference evidence="1 2" key="1">
    <citation type="journal article" date="2015" name="Genome Announc.">
        <title>Expanding the biotechnology potential of lactobacilli through comparative genomics of 213 strains and associated genera.</title>
        <authorList>
            <person name="Sun Z."/>
            <person name="Harris H.M."/>
            <person name="McCann A."/>
            <person name="Guo C."/>
            <person name="Argimon S."/>
            <person name="Zhang W."/>
            <person name="Yang X."/>
            <person name="Jeffery I.B."/>
            <person name="Cooney J.C."/>
            <person name="Kagawa T.F."/>
            <person name="Liu W."/>
            <person name="Song Y."/>
            <person name="Salvetti E."/>
            <person name="Wrobel A."/>
            <person name="Rasinkangas P."/>
            <person name="Parkhill J."/>
            <person name="Rea M.C."/>
            <person name="O'Sullivan O."/>
            <person name="Ritari J."/>
            <person name="Douillard F.P."/>
            <person name="Paul Ross R."/>
            <person name="Yang R."/>
            <person name="Briner A.E."/>
            <person name="Felis G.E."/>
            <person name="de Vos W.M."/>
            <person name="Barrangou R."/>
            <person name="Klaenhammer T.R."/>
            <person name="Caufield P.W."/>
            <person name="Cui Y."/>
            <person name="Zhang H."/>
            <person name="O'Toole P.W."/>
        </authorList>
    </citation>
    <scope>NUCLEOTIDE SEQUENCE [LARGE SCALE GENOMIC DNA]</scope>
    <source>
        <strain evidence="1 2">DSM 16045</strain>
    </source>
</reference>
<proteinExistence type="predicted"/>
<evidence type="ECO:0000313" key="1">
    <source>
        <dbReference type="EMBL" id="KRM02735.1"/>
    </source>
</evidence>
<dbReference type="PATRIC" id="fig|1423749.3.peg.1655"/>
<sequence>MVLTVPSQIKPQSKEYTVCVAEDGVIFYIPANGDQEEIYGLAKKHGAFLPYQF</sequence>